<proteinExistence type="predicted"/>
<feature type="domain" description="AAA+ ATPase" evidence="1">
    <location>
        <begin position="11"/>
        <end position="193"/>
    </location>
</feature>
<feature type="non-terminal residue" evidence="2">
    <location>
        <position position="272"/>
    </location>
</feature>
<dbReference type="EMBL" id="BARS01011033">
    <property type="protein sequence ID" value="GAF99057.1"/>
    <property type="molecule type" value="Genomic_DNA"/>
</dbReference>
<dbReference type="SMART" id="SM00382">
    <property type="entry name" value="AAA"/>
    <property type="match status" value="1"/>
</dbReference>
<dbReference type="Pfam" id="PF13479">
    <property type="entry name" value="AAA_24"/>
    <property type="match status" value="1"/>
</dbReference>
<organism evidence="2">
    <name type="scientific">marine sediment metagenome</name>
    <dbReference type="NCBI Taxonomy" id="412755"/>
    <lineage>
        <taxon>unclassified sequences</taxon>
        <taxon>metagenomes</taxon>
        <taxon>ecological metagenomes</taxon>
    </lineage>
</organism>
<gene>
    <name evidence="2" type="ORF">S01H1_20224</name>
</gene>
<dbReference type="Gene3D" id="3.40.50.300">
    <property type="entry name" value="P-loop containing nucleotide triphosphate hydrolases"/>
    <property type="match status" value="1"/>
</dbReference>
<dbReference type="InterPro" id="IPR027417">
    <property type="entry name" value="P-loop_NTPase"/>
</dbReference>
<evidence type="ECO:0000313" key="2">
    <source>
        <dbReference type="EMBL" id="GAF99057.1"/>
    </source>
</evidence>
<name>X0UF94_9ZZZZ</name>
<reference evidence="2" key="1">
    <citation type="journal article" date="2014" name="Front. Microbiol.">
        <title>High frequency of phylogenetically diverse reductive dehalogenase-homologous genes in deep subseafloor sedimentary metagenomes.</title>
        <authorList>
            <person name="Kawai M."/>
            <person name="Futagami T."/>
            <person name="Toyoda A."/>
            <person name="Takaki Y."/>
            <person name="Nishi S."/>
            <person name="Hori S."/>
            <person name="Arai W."/>
            <person name="Tsubouchi T."/>
            <person name="Morono Y."/>
            <person name="Uchiyama I."/>
            <person name="Ito T."/>
            <person name="Fujiyama A."/>
            <person name="Inagaki F."/>
            <person name="Takami H."/>
        </authorList>
    </citation>
    <scope>NUCLEOTIDE SEQUENCE</scope>
    <source>
        <strain evidence="2">Expedition CK06-06</strain>
    </source>
</reference>
<protein>
    <recommendedName>
        <fullName evidence="1">AAA+ ATPase domain-containing protein</fullName>
    </recommendedName>
</protein>
<evidence type="ECO:0000259" key="1">
    <source>
        <dbReference type="SMART" id="SM00382"/>
    </source>
</evidence>
<dbReference type="InterPro" id="IPR003593">
    <property type="entry name" value="AAA+_ATPase"/>
</dbReference>
<sequence length="272" mass="29884">MAFRKAERKKARLRLGICGPSGSGKTKSALRIAEGLGGKVALIDTENGSADIYAEEHDYDVEILRKPYTPERYIALLNQAEKAGYDIVILDSISHAWAGQGGLLDEHDRVAKASRSGNTYTAWREITPKHNAFIEAMQSSPCHIMATMRTKVDYALEDDGGGKKKPKKVGMAPIQREGMDYEFTTVFDLSIPDHFATVSKDRTSLFDGQPPFVPSEATGKQLTAWLDKGVDPAVRIEAEVAAFSPKVAACETTDELNALYREYEAVQGRIQA</sequence>
<comment type="caution">
    <text evidence="2">The sequence shown here is derived from an EMBL/GenBank/DDBJ whole genome shotgun (WGS) entry which is preliminary data.</text>
</comment>
<dbReference type="AlphaFoldDB" id="X0UF94"/>
<accession>X0UF94</accession>
<dbReference type="SUPFAM" id="SSF52540">
    <property type="entry name" value="P-loop containing nucleoside triphosphate hydrolases"/>
    <property type="match status" value="1"/>
</dbReference>